<feature type="compositionally biased region" description="Acidic residues" evidence="1">
    <location>
        <begin position="190"/>
        <end position="200"/>
    </location>
</feature>
<keyword evidence="2" id="KW-0732">Signal</keyword>
<dbReference type="Proteomes" id="UP000324832">
    <property type="component" value="Unassembled WGS sequence"/>
</dbReference>
<dbReference type="AlphaFoldDB" id="A0A5E4PWA0"/>
<proteinExistence type="predicted"/>
<dbReference type="EMBL" id="FZQP02000548">
    <property type="protein sequence ID" value="VVC89418.1"/>
    <property type="molecule type" value="Genomic_DNA"/>
</dbReference>
<feature type="region of interest" description="Disordered" evidence="1">
    <location>
        <begin position="187"/>
        <end position="217"/>
    </location>
</feature>
<evidence type="ECO:0000256" key="2">
    <source>
        <dbReference type="SAM" id="SignalP"/>
    </source>
</evidence>
<accession>A0A5E4PWA0</accession>
<feature type="region of interest" description="Disordered" evidence="1">
    <location>
        <begin position="224"/>
        <end position="243"/>
    </location>
</feature>
<reference evidence="3 4" key="1">
    <citation type="submission" date="2017-07" db="EMBL/GenBank/DDBJ databases">
        <authorList>
            <person name="Talla V."/>
            <person name="Backstrom N."/>
        </authorList>
    </citation>
    <scope>NUCLEOTIDE SEQUENCE [LARGE SCALE GENOMIC DNA]</scope>
</reference>
<evidence type="ECO:0000256" key="1">
    <source>
        <dbReference type="SAM" id="MobiDB-lite"/>
    </source>
</evidence>
<protein>
    <submittedName>
        <fullName evidence="3">Uncharacterized protein</fullName>
    </submittedName>
</protein>
<gene>
    <name evidence="3" type="ORF">LSINAPIS_LOCUS2546</name>
</gene>
<sequence length="285" mass="31683">MTSQKVFIFLLICTTVHSASIIDTSYEYVMNIGKNLAPSFMSFLDCFGEQDAWLCAKEKAGKMLDSWDKEVDKQRSLWRDAADAEVRSSGRSLEEMPSVLGKEIEESVLSLSEMVQTGMARALYKKTESEKKIIKKPSQPIKPLKQADDKGPKVQSWVIGPTEHVESRGIIGDMWKIGENAIDAVAEAERQEEEEEEGDLEAPPSWGSPQGENWDSTTNTVIQTTGSGLSSNTNTNHHRRVHPKAGGMVAPISFIAYKGRANLDHDVIREDCEVCISTLAYKTVR</sequence>
<organism evidence="3 4">
    <name type="scientific">Leptidea sinapis</name>
    <dbReference type="NCBI Taxonomy" id="189913"/>
    <lineage>
        <taxon>Eukaryota</taxon>
        <taxon>Metazoa</taxon>
        <taxon>Ecdysozoa</taxon>
        <taxon>Arthropoda</taxon>
        <taxon>Hexapoda</taxon>
        <taxon>Insecta</taxon>
        <taxon>Pterygota</taxon>
        <taxon>Neoptera</taxon>
        <taxon>Endopterygota</taxon>
        <taxon>Lepidoptera</taxon>
        <taxon>Glossata</taxon>
        <taxon>Ditrysia</taxon>
        <taxon>Papilionoidea</taxon>
        <taxon>Pieridae</taxon>
        <taxon>Dismorphiinae</taxon>
        <taxon>Leptidea</taxon>
    </lineage>
</organism>
<feature type="signal peptide" evidence="2">
    <location>
        <begin position="1"/>
        <end position="18"/>
    </location>
</feature>
<name>A0A5E4PWA0_9NEOP</name>
<feature type="chain" id="PRO_5022944453" evidence="2">
    <location>
        <begin position="19"/>
        <end position="285"/>
    </location>
</feature>
<feature type="compositionally biased region" description="Low complexity" evidence="1">
    <location>
        <begin position="224"/>
        <end position="235"/>
    </location>
</feature>
<keyword evidence="4" id="KW-1185">Reference proteome</keyword>
<evidence type="ECO:0000313" key="4">
    <source>
        <dbReference type="Proteomes" id="UP000324832"/>
    </source>
</evidence>
<evidence type="ECO:0000313" key="3">
    <source>
        <dbReference type="EMBL" id="VVC89418.1"/>
    </source>
</evidence>
<feature type="compositionally biased region" description="Polar residues" evidence="1">
    <location>
        <begin position="207"/>
        <end position="217"/>
    </location>
</feature>